<organism evidence="2 3">
    <name type="scientific">Laccaria amethystina LaAM-08-1</name>
    <dbReference type="NCBI Taxonomy" id="1095629"/>
    <lineage>
        <taxon>Eukaryota</taxon>
        <taxon>Fungi</taxon>
        <taxon>Dikarya</taxon>
        <taxon>Basidiomycota</taxon>
        <taxon>Agaricomycotina</taxon>
        <taxon>Agaricomycetes</taxon>
        <taxon>Agaricomycetidae</taxon>
        <taxon>Agaricales</taxon>
        <taxon>Agaricineae</taxon>
        <taxon>Hydnangiaceae</taxon>
        <taxon>Laccaria</taxon>
    </lineage>
</organism>
<gene>
    <name evidence="2" type="ORF">K443DRAFT_124878</name>
</gene>
<dbReference type="AlphaFoldDB" id="A0A0C9XGR8"/>
<sequence>MPDSEEPSPNCRSLGRSNASTGADPPVPIDLQQGRREHRISGGHSDQLRPSHKSTPFEFELKFVSAATAQGRARPKKNESAGVARPVDRASMVCALSTHDGYKVEFVEWFTVLFVVWGKWPEKINGRKEKTRLFLNPDESRVLTDPRNGQLGWIQKWGDVDVGCVTVNVLEAEPGSVTVNADVAFIQLGYIVESKAVIDGGRGGRRERIANTITRQTTNSDADADNERKVPTSTLPRRVRESERGRKKGKGWNGEGKEKGKREGGEDDRDRGRDDEKEEQEMVLLLGRRPWKVTVKWEGVTPYERRGKEGNSPYTSISTNNHRRRREFLKAALRLIRLDEFNRTEPAGCAVPRQGVWVDASMGWVICGKGSTIVPVPLNGL</sequence>
<evidence type="ECO:0000313" key="2">
    <source>
        <dbReference type="EMBL" id="KIJ95317.1"/>
    </source>
</evidence>
<evidence type="ECO:0000256" key="1">
    <source>
        <dbReference type="SAM" id="MobiDB-lite"/>
    </source>
</evidence>
<feature type="compositionally biased region" description="Polar residues" evidence="1">
    <location>
        <begin position="211"/>
        <end position="221"/>
    </location>
</feature>
<reference evidence="3" key="2">
    <citation type="submission" date="2015-01" db="EMBL/GenBank/DDBJ databases">
        <title>Evolutionary Origins and Diversification of the Mycorrhizal Mutualists.</title>
        <authorList>
            <consortium name="DOE Joint Genome Institute"/>
            <consortium name="Mycorrhizal Genomics Consortium"/>
            <person name="Kohler A."/>
            <person name="Kuo A."/>
            <person name="Nagy L.G."/>
            <person name="Floudas D."/>
            <person name="Copeland A."/>
            <person name="Barry K.W."/>
            <person name="Cichocki N."/>
            <person name="Veneault-Fourrey C."/>
            <person name="LaButti K."/>
            <person name="Lindquist E.A."/>
            <person name="Lipzen A."/>
            <person name="Lundell T."/>
            <person name="Morin E."/>
            <person name="Murat C."/>
            <person name="Riley R."/>
            <person name="Ohm R."/>
            <person name="Sun H."/>
            <person name="Tunlid A."/>
            <person name="Henrissat B."/>
            <person name="Grigoriev I.V."/>
            <person name="Hibbett D.S."/>
            <person name="Martin F."/>
        </authorList>
    </citation>
    <scope>NUCLEOTIDE SEQUENCE [LARGE SCALE GENOMIC DNA]</scope>
    <source>
        <strain evidence="3">LaAM-08-1</strain>
    </source>
</reference>
<reference evidence="2 3" key="1">
    <citation type="submission" date="2014-04" db="EMBL/GenBank/DDBJ databases">
        <authorList>
            <consortium name="DOE Joint Genome Institute"/>
            <person name="Kuo A."/>
            <person name="Kohler A."/>
            <person name="Nagy L.G."/>
            <person name="Floudas D."/>
            <person name="Copeland A."/>
            <person name="Barry K.W."/>
            <person name="Cichocki N."/>
            <person name="Veneault-Fourrey C."/>
            <person name="LaButti K."/>
            <person name="Lindquist E.A."/>
            <person name="Lipzen A."/>
            <person name="Lundell T."/>
            <person name="Morin E."/>
            <person name="Murat C."/>
            <person name="Sun H."/>
            <person name="Tunlid A."/>
            <person name="Henrissat B."/>
            <person name="Grigoriev I.V."/>
            <person name="Hibbett D.S."/>
            <person name="Martin F."/>
            <person name="Nordberg H.P."/>
            <person name="Cantor M.N."/>
            <person name="Hua S.X."/>
        </authorList>
    </citation>
    <scope>NUCLEOTIDE SEQUENCE [LARGE SCALE GENOMIC DNA]</scope>
    <source>
        <strain evidence="2 3">LaAM-08-1</strain>
    </source>
</reference>
<name>A0A0C9XGR8_9AGAR</name>
<protein>
    <submittedName>
        <fullName evidence="2">Uncharacterized protein</fullName>
    </submittedName>
</protein>
<evidence type="ECO:0000313" key="3">
    <source>
        <dbReference type="Proteomes" id="UP000054477"/>
    </source>
</evidence>
<proteinExistence type="predicted"/>
<dbReference type="HOGENOM" id="CLU_725748_0_0_1"/>
<dbReference type="EMBL" id="KN838760">
    <property type="protein sequence ID" value="KIJ95317.1"/>
    <property type="molecule type" value="Genomic_DNA"/>
</dbReference>
<dbReference type="Proteomes" id="UP000054477">
    <property type="component" value="Unassembled WGS sequence"/>
</dbReference>
<feature type="compositionally biased region" description="Basic and acidic residues" evidence="1">
    <location>
        <begin position="255"/>
        <end position="275"/>
    </location>
</feature>
<feature type="region of interest" description="Disordered" evidence="1">
    <location>
        <begin position="1"/>
        <end position="52"/>
    </location>
</feature>
<keyword evidence="3" id="KW-1185">Reference proteome</keyword>
<accession>A0A0C9XGR8</accession>
<feature type="region of interest" description="Disordered" evidence="1">
    <location>
        <begin position="208"/>
        <end position="278"/>
    </location>
</feature>